<evidence type="ECO:0000313" key="3">
    <source>
        <dbReference type="EMBL" id="CAL1161862.1"/>
    </source>
</evidence>
<feature type="compositionally biased region" description="Acidic residues" evidence="1">
    <location>
        <begin position="177"/>
        <end position="198"/>
    </location>
</feature>
<feature type="compositionally biased region" description="Basic and acidic residues" evidence="1">
    <location>
        <begin position="163"/>
        <end position="176"/>
    </location>
</feature>
<dbReference type="AlphaFoldDB" id="A0A9P1GF97"/>
<keyword evidence="4" id="KW-1185">Reference proteome</keyword>
<accession>A0A9P1GF97</accession>
<reference evidence="2" key="1">
    <citation type="submission" date="2022-10" db="EMBL/GenBank/DDBJ databases">
        <authorList>
            <person name="Chen Y."/>
            <person name="Dougan E. K."/>
            <person name="Chan C."/>
            <person name="Rhodes N."/>
            <person name="Thang M."/>
        </authorList>
    </citation>
    <scope>NUCLEOTIDE SEQUENCE</scope>
</reference>
<sequence length="342" mass="38826">MLCRVVTFTWLRVELIMNHLLTSSMLILHEIFRNFYINFSDHSENVDFDWVLMKHCVCEHGISITVLMTDAMHHALLSWKATLHAGAMTSLRQNSGSTTLIVESLMGGKKSHFSQNDLHPTADGQSFVLAFTPNILAEGRGGQAHEGEVTDDASLMATFHQLPHDDPTSIAERPEAAQDDNEMQDEDESPSPGEDDYESDYAMTQADEHLPWQSVAIFDTEAHSARGRVPFTPYEAFFRRVRAIIGLRHHDVSRIVQITPTPDDLLALVVTPLLILRHDDFEEGDFRRAALVDVEHHGSQWTTPVATDRFVIKLPDMIHRANFLAWIRVDRFCSRSRDRCLV</sequence>
<protein>
    <submittedName>
        <fullName evidence="2">Uncharacterized protein</fullName>
    </submittedName>
</protein>
<dbReference type="Proteomes" id="UP001152797">
    <property type="component" value="Unassembled WGS sequence"/>
</dbReference>
<evidence type="ECO:0000256" key="1">
    <source>
        <dbReference type="SAM" id="MobiDB-lite"/>
    </source>
</evidence>
<comment type="caution">
    <text evidence="2">The sequence shown here is derived from an EMBL/GenBank/DDBJ whole genome shotgun (WGS) entry which is preliminary data.</text>
</comment>
<evidence type="ECO:0000313" key="2">
    <source>
        <dbReference type="EMBL" id="CAI4008487.1"/>
    </source>
</evidence>
<gene>
    <name evidence="2" type="ORF">C1SCF055_LOCUS33929</name>
</gene>
<dbReference type="EMBL" id="CAMXCT020004300">
    <property type="protein sequence ID" value="CAL1161862.1"/>
    <property type="molecule type" value="Genomic_DNA"/>
</dbReference>
<reference evidence="3" key="2">
    <citation type="submission" date="2024-04" db="EMBL/GenBank/DDBJ databases">
        <authorList>
            <person name="Chen Y."/>
            <person name="Shah S."/>
            <person name="Dougan E. K."/>
            <person name="Thang M."/>
            <person name="Chan C."/>
        </authorList>
    </citation>
    <scope>NUCLEOTIDE SEQUENCE [LARGE SCALE GENOMIC DNA]</scope>
</reference>
<dbReference type="EMBL" id="CAMXCT010004300">
    <property type="protein sequence ID" value="CAI4008487.1"/>
    <property type="molecule type" value="Genomic_DNA"/>
</dbReference>
<evidence type="ECO:0000313" key="4">
    <source>
        <dbReference type="Proteomes" id="UP001152797"/>
    </source>
</evidence>
<proteinExistence type="predicted"/>
<name>A0A9P1GF97_9DINO</name>
<feature type="region of interest" description="Disordered" evidence="1">
    <location>
        <begin position="163"/>
        <end position="198"/>
    </location>
</feature>
<dbReference type="EMBL" id="CAMXCT030004300">
    <property type="protein sequence ID" value="CAL4795799.1"/>
    <property type="molecule type" value="Genomic_DNA"/>
</dbReference>
<organism evidence="2">
    <name type="scientific">Cladocopium goreaui</name>
    <dbReference type="NCBI Taxonomy" id="2562237"/>
    <lineage>
        <taxon>Eukaryota</taxon>
        <taxon>Sar</taxon>
        <taxon>Alveolata</taxon>
        <taxon>Dinophyceae</taxon>
        <taxon>Suessiales</taxon>
        <taxon>Symbiodiniaceae</taxon>
        <taxon>Cladocopium</taxon>
    </lineage>
</organism>